<dbReference type="AlphaFoldDB" id="A0A3G9J8P8"/>
<dbReference type="PANTHER" id="PTHR37305:SF1">
    <property type="entry name" value="MEMBRANE PROTEIN"/>
    <property type="match status" value="1"/>
</dbReference>
<name>A0A3G9J8P8_9BACL</name>
<organism evidence="1 2">
    <name type="scientific">Paenibacillus baekrokdamisoli</name>
    <dbReference type="NCBI Taxonomy" id="1712516"/>
    <lineage>
        <taxon>Bacteria</taxon>
        <taxon>Bacillati</taxon>
        <taxon>Bacillota</taxon>
        <taxon>Bacilli</taxon>
        <taxon>Bacillales</taxon>
        <taxon>Paenibacillaceae</taxon>
        <taxon>Paenibacillus</taxon>
    </lineage>
</organism>
<evidence type="ECO:0000313" key="1">
    <source>
        <dbReference type="EMBL" id="BBH22191.1"/>
    </source>
</evidence>
<dbReference type="OrthoDB" id="4336274at2"/>
<dbReference type="KEGG" id="pbk:Back11_35360"/>
<keyword evidence="2" id="KW-1185">Reference proteome</keyword>
<dbReference type="PANTHER" id="PTHR37305">
    <property type="entry name" value="INTEGRAL MEMBRANE PROTEIN-RELATED"/>
    <property type="match status" value="1"/>
</dbReference>
<dbReference type="RefSeq" id="WP_125659876.1">
    <property type="nucleotide sequence ID" value="NZ_AP019308.1"/>
</dbReference>
<dbReference type="Pfam" id="PF12730">
    <property type="entry name" value="ABC2_membrane_4"/>
    <property type="match status" value="1"/>
</dbReference>
<evidence type="ECO:0000313" key="2">
    <source>
        <dbReference type="Proteomes" id="UP000275368"/>
    </source>
</evidence>
<dbReference type="Proteomes" id="UP000275368">
    <property type="component" value="Chromosome"/>
</dbReference>
<accession>A0A3G9J8P8</accession>
<dbReference type="EMBL" id="AP019308">
    <property type="protein sequence ID" value="BBH22191.1"/>
    <property type="molecule type" value="Genomic_DNA"/>
</dbReference>
<protein>
    <submittedName>
        <fullName evidence="1">Uncharacterized protein</fullName>
    </submittedName>
</protein>
<gene>
    <name evidence="1" type="ORF">Back11_35360</name>
</gene>
<dbReference type="CDD" id="cd21809">
    <property type="entry name" value="ABC-2_lan_permease-like"/>
    <property type="match status" value="1"/>
</dbReference>
<proteinExistence type="predicted"/>
<reference evidence="1 2" key="1">
    <citation type="submission" date="2018-11" db="EMBL/GenBank/DDBJ databases">
        <title>Complete genome sequence of Paenibacillus baekrokdamisoli strain KCTC 33723.</title>
        <authorList>
            <person name="Kang S.W."/>
            <person name="Lee K.C."/>
            <person name="Kim K.K."/>
            <person name="Kim J.S."/>
            <person name="Kim D.S."/>
            <person name="Ko S.H."/>
            <person name="Yang S.H."/>
            <person name="Lee J.S."/>
        </authorList>
    </citation>
    <scope>NUCLEOTIDE SEQUENCE [LARGE SCALE GENOMIC DNA]</scope>
    <source>
        <strain evidence="1 2">KCTC 33723</strain>
    </source>
</reference>
<sequence length="246" mass="27799">MSNLIACEWIKWKRSRMQWLILIGALLPVLLNLAVVLNRYSYDKNTILHWSTHFGDNLMLMTMLMCPTLFSLLIGFMFAREFQERTINNLLTGPKPRYQVLTAKFIIVIPVMLAVLLLSFLLTWVSGYIVPHDSLTMSIMGEALAKYGLLLVLQFALAPIAAVVAILGRSYIPAIGLGIFAVISEITIMQSKFIMYYPWSVPLNLVLDMSPKLNVASIGVTTMLIAFFVPLVFIVYYFRRADVHSG</sequence>